<organism evidence="1 2">
    <name type="scientific">Austropuccinia psidii MF-1</name>
    <dbReference type="NCBI Taxonomy" id="1389203"/>
    <lineage>
        <taxon>Eukaryota</taxon>
        <taxon>Fungi</taxon>
        <taxon>Dikarya</taxon>
        <taxon>Basidiomycota</taxon>
        <taxon>Pucciniomycotina</taxon>
        <taxon>Pucciniomycetes</taxon>
        <taxon>Pucciniales</taxon>
        <taxon>Sphaerophragmiaceae</taxon>
        <taxon>Austropuccinia</taxon>
    </lineage>
</organism>
<feature type="non-terminal residue" evidence="1">
    <location>
        <position position="1"/>
    </location>
</feature>
<keyword evidence="2" id="KW-1185">Reference proteome</keyword>
<evidence type="ECO:0000313" key="1">
    <source>
        <dbReference type="EMBL" id="MBW0536321.1"/>
    </source>
</evidence>
<name>A0A9Q3IAR6_9BASI</name>
<proteinExistence type="predicted"/>
<accession>A0A9Q3IAR6</accession>
<reference evidence="1" key="1">
    <citation type="submission" date="2021-03" db="EMBL/GenBank/DDBJ databases">
        <title>Draft genome sequence of rust myrtle Austropuccinia psidii MF-1, a brazilian biotype.</title>
        <authorList>
            <person name="Quecine M.C."/>
            <person name="Pachon D.M.R."/>
            <person name="Bonatelli M.L."/>
            <person name="Correr F.H."/>
            <person name="Franceschini L.M."/>
            <person name="Leite T.F."/>
            <person name="Margarido G.R.A."/>
            <person name="Almeida C.A."/>
            <person name="Ferrarezi J.A."/>
            <person name="Labate C.A."/>
        </authorList>
    </citation>
    <scope>NUCLEOTIDE SEQUENCE</scope>
    <source>
        <strain evidence="1">MF-1</strain>
    </source>
</reference>
<dbReference type="Proteomes" id="UP000765509">
    <property type="component" value="Unassembled WGS sequence"/>
</dbReference>
<sequence>MANIQKPTHGFEIVLISCIIEEFPPYLKPGLIYGFQRCLAWIDRNNEKEVKWELLAYTTTQSNSVSLR</sequence>
<dbReference type="EMBL" id="AVOT02041053">
    <property type="protein sequence ID" value="MBW0536321.1"/>
    <property type="molecule type" value="Genomic_DNA"/>
</dbReference>
<evidence type="ECO:0000313" key="2">
    <source>
        <dbReference type="Proteomes" id="UP000765509"/>
    </source>
</evidence>
<gene>
    <name evidence="1" type="ORF">O181_076036</name>
</gene>
<dbReference type="AlphaFoldDB" id="A0A9Q3IAR6"/>
<comment type="caution">
    <text evidence="1">The sequence shown here is derived from an EMBL/GenBank/DDBJ whole genome shotgun (WGS) entry which is preliminary data.</text>
</comment>
<protein>
    <submittedName>
        <fullName evidence="1">Uncharacterized protein</fullName>
    </submittedName>
</protein>